<feature type="binding site" evidence="15">
    <location>
        <position position="123"/>
    </location>
    <ligand>
        <name>DNA</name>
        <dbReference type="ChEBI" id="CHEBI:16991"/>
    </ligand>
</feature>
<dbReference type="Proteomes" id="UP000092508">
    <property type="component" value="Unassembled WGS sequence"/>
</dbReference>
<keyword evidence="7 15" id="KW-0378">Hydrolase</keyword>
<evidence type="ECO:0000256" key="11">
    <source>
        <dbReference type="ARBA" id="ARBA00023239"/>
    </source>
</evidence>
<dbReference type="InterPro" id="IPR000214">
    <property type="entry name" value="Znf_DNA_glyclase/AP_lyase"/>
</dbReference>
<comment type="similarity">
    <text evidence="2 15">Belongs to the FPG family.</text>
</comment>
<evidence type="ECO:0000256" key="7">
    <source>
        <dbReference type="ARBA" id="ARBA00022801"/>
    </source>
</evidence>
<organism evidence="18 19">
    <name type="scientific">Faucicola atlantae</name>
    <dbReference type="NCBI Taxonomy" id="34059"/>
    <lineage>
        <taxon>Bacteria</taxon>
        <taxon>Pseudomonadati</taxon>
        <taxon>Pseudomonadota</taxon>
        <taxon>Gammaproteobacteria</taxon>
        <taxon>Moraxellales</taxon>
        <taxon>Moraxellaceae</taxon>
        <taxon>Faucicola</taxon>
    </lineage>
</organism>
<dbReference type="EMBL" id="LZMZ01000011">
    <property type="protein sequence ID" value="OBX79707.1"/>
    <property type="molecule type" value="Genomic_DNA"/>
</dbReference>
<gene>
    <name evidence="15" type="primary">mutM</name>
    <name evidence="15" type="synonym">fpg</name>
    <name evidence="18" type="ORF">A9308_05625</name>
</gene>
<keyword evidence="12 15" id="KW-0511">Multifunctional enzyme</keyword>
<dbReference type="PROSITE" id="PS51068">
    <property type="entry name" value="FPG_CAT"/>
    <property type="match status" value="1"/>
</dbReference>
<evidence type="ECO:0000256" key="1">
    <source>
        <dbReference type="ARBA" id="ARBA00001668"/>
    </source>
</evidence>
<dbReference type="GO" id="GO:0008270">
    <property type="term" value="F:zinc ion binding"/>
    <property type="evidence" value="ECO:0007669"/>
    <property type="project" value="UniProtKB-UniRule"/>
</dbReference>
<evidence type="ECO:0000256" key="5">
    <source>
        <dbReference type="ARBA" id="ARBA00022763"/>
    </source>
</evidence>
<dbReference type="SMART" id="SM00898">
    <property type="entry name" value="Fapy_DNA_glyco"/>
    <property type="match status" value="1"/>
</dbReference>
<evidence type="ECO:0000256" key="13">
    <source>
        <dbReference type="ARBA" id="ARBA00023295"/>
    </source>
</evidence>
<evidence type="ECO:0000259" key="16">
    <source>
        <dbReference type="PROSITE" id="PS51066"/>
    </source>
</evidence>
<evidence type="ECO:0000313" key="18">
    <source>
        <dbReference type="EMBL" id="OBX79707.1"/>
    </source>
</evidence>
<name>A0A1B8QDN9_9GAMM</name>
<dbReference type="AlphaFoldDB" id="A0A1B8QDN9"/>
<evidence type="ECO:0000256" key="9">
    <source>
        <dbReference type="ARBA" id="ARBA00023125"/>
    </source>
</evidence>
<keyword evidence="4 15" id="KW-0479">Metal-binding</keyword>
<evidence type="ECO:0000256" key="10">
    <source>
        <dbReference type="ARBA" id="ARBA00023204"/>
    </source>
</evidence>
<sequence length="293" mass="32621">MPELPEVQTTATSLSPLLGQQLQRVEVFAPKLRWAIPQDLTNLHAHTLSDVQRRAKYLILTFAPSDITTPAPTAAKQLLVHLGMSGSLQQHPAGFAKRKHDHVIWHFDHGNGEHSQLHYHDPRRFGMVLWLDDYRDKLLTPLGIEPLDAAFNGAYLWQIIHGGKRPSTRPIKSVIMNQRVVVGVGNIYATEALFITRIHPLTPANRLTLAQLDALAAQIQTVLRAAIAKGGSTLRDFTVADGKTGYFQQTLNVYGKVGEPCPVCQTPIEQVKIEQRTSAFCPYCQPLDDQTPH</sequence>
<dbReference type="SMART" id="SM01232">
    <property type="entry name" value="H2TH"/>
    <property type="match status" value="1"/>
</dbReference>
<dbReference type="PANTHER" id="PTHR22993">
    <property type="entry name" value="FORMAMIDOPYRIMIDINE-DNA GLYCOSYLASE"/>
    <property type="match status" value="1"/>
</dbReference>
<dbReference type="CDD" id="cd08966">
    <property type="entry name" value="EcFpg-like_N"/>
    <property type="match status" value="1"/>
</dbReference>
<evidence type="ECO:0000256" key="8">
    <source>
        <dbReference type="ARBA" id="ARBA00022833"/>
    </source>
</evidence>
<evidence type="ECO:0000256" key="4">
    <source>
        <dbReference type="ARBA" id="ARBA00022723"/>
    </source>
</evidence>
<feature type="active site" description="Proton donor; for delta-elimination activity" evidence="15">
    <location>
        <position position="276"/>
    </location>
</feature>
<feature type="active site" description="Proton donor" evidence="15">
    <location>
        <position position="3"/>
    </location>
</feature>
<keyword evidence="10 15" id="KW-0234">DNA repair</keyword>
<dbReference type="GO" id="GO:0140078">
    <property type="term" value="F:class I DNA-(apurinic or apyrimidinic site) endonuclease activity"/>
    <property type="evidence" value="ECO:0007669"/>
    <property type="project" value="UniProtKB-EC"/>
</dbReference>
<evidence type="ECO:0000256" key="6">
    <source>
        <dbReference type="ARBA" id="ARBA00022771"/>
    </source>
</evidence>
<keyword evidence="9 15" id="KW-0238">DNA-binding</keyword>
<keyword evidence="6 15" id="KW-0863">Zinc-finger</keyword>
<feature type="active site" description="Proton donor; for beta-elimination activity" evidence="15">
    <location>
        <position position="56"/>
    </location>
</feature>
<reference evidence="18 19" key="1">
    <citation type="submission" date="2016-06" db="EMBL/GenBank/DDBJ databases">
        <title>Draft genome of Moraxella atlantae CCUG 66109.</title>
        <authorList>
            <person name="Salva-Serra F."/>
            <person name="Engstrom-Jakobsson H."/>
            <person name="Thorell K."/>
            <person name="Gonzales-Siles L."/>
            <person name="Karlsson R."/>
            <person name="Boulund F."/>
            <person name="Engstrand L."/>
            <person name="Kristiansson E."/>
            <person name="Moore E."/>
        </authorList>
    </citation>
    <scope>NUCLEOTIDE SEQUENCE [LARGE SCALE GENOMIC DNA]</scope>
    <source>
        <strain evidence="18 19">CCUG 66109</strain>
    </source>
</reference>
<feature type="binding site" evidence="15">
    <location>
        <position position="100"/>
    </location>
    <ligand>
        <name>DNA</name>
        <dbReference type="ChEBI" id="CHEBI:16991"/>
    </ligand>
</feature>
<dbReference type="InterPro" id="IPR035937">
    <property type="entry name" value="FPG_N"/>
</dbReference>
<dbReference type="PROSITE" id="PS51066">
    <property type="entry name" value="ZF_FPG_2"/>
    <property type="match status" value="1"/>
</dbReference>
<dbReference type="InterPro" id="IPR010979">
    <property type="entry name" value="Ribosomal_uS13-like_H2TH"/>
</dbReference>
<dbReference type="InterPro" id="IPR012319">
    <property type="entry name" value="FPG_cat"/>
</dbReference>
<dbReference type="NCBIfam" id="TIGR00577">
    <property type="entry name" value="fpg"/>
    <property type="match status" value="1"/>
</dbReference>
<comment type="subunit">
    <text evidence="3 15">Monomer.</text>
</comment>
<keyword evidence="8 15" id="KW-0862">Zinc</keyword>
<comment type="caution">
    <text evidence="18">The sequence shown here is derived from an EMBL/GenBank/DDBJ whole genome shotgun (WGS) entry which is preliminary data.</text>
</comment>
<comment type="caution">
    <text evidence="15">Lacks conserved residue(s) required for the propagation of feature annotation.</text>
</comment>
<comment type="function">
    <text evidence="15">Involved in base excision repair of DNA damaged by oxidation or by mutagenic agents. Acts as DNA glycosylase that recognizes and removes damaged bases. Has a preference for oxidized purines, such as 7,8-dihydro-8-oxoguanine (8-oxoG). Has AP (apurinic/apyrimidinic) lyase activity and introduces nicks in the DNA strand. Cleaves the DNA backbone by beta-delta elimination to generate a single-strand break at the site of the removed base with both 3'- and 5'-phosphates.</text>
</comment>
<dbReference type="SUPFAM" id="SSF46946">
    <property type="entry name" value="S13-like H2TH domain"/>
    <property type="match status" value="1"/>
</dbReference>
<evidence type="ECO:0000256" key="2">
    <source>
        <dbReference type="ARBA" id="ARBA00009409"/>
    </source>
</evidence>
<dbReference type="InterPro" id="IPR015886">
    <property type="entry name" value="H2TH_FPG"/>
</dbReference>
<feature type="domain" description="FPG-type" evidence="16">
    <location>
        <begin position="252"/>
        <end position="286"/>
    </location>
</feature>
<comment type="cofactor">
    <cofactor evidence="15">
        <name>Zn(2+)</name>
        <dbReference type="ChEBI" id="CHEBI:29105"/>
    </cofactor>
    <text evidence="15">Binds 1 zinc ion per subunit.</text>
</comment>
<dbReference type="GO" id="GO:0034039">
    <property type="term" value="F:8-oxo-7,8-dihydroguanine DNA N-glycosylase activity"/>
    <property type="evidence" value="ECO:0007669"/>
    <property type="project" value="TreeGrafter"/>
</dbReference>
<dbReference type="SUPFAM" id="SSF81624">
    <property type="entry name" value="N-terminal domain of MutM-like DNA repair proteins"/>
    <property type="match status" value="1"/>
</dbReference>
<evidence type="ECO:0000256" key="14">
    <source>
        <dbReference type="ARBA" id="ARBA00044632"/>
    </source>
</evidence>
<dbReference type="GO" id="GO:0003684">
    <property type="term" value="F:damaged DNA binding"/>
    <property type="evidence" value="ECO:0007669"/>
    <property type="project" value="InterPro"/>
</dbReference>
<evidence type="ECO:0000256" key="15">
    <source>
        <dbReference type="HAMAP-Rule" id="MF_00103"/>
    </source>
</evidence>
<dbReference type="Pfam" id="PF01149">
    <property type="entry name" value="Fapy_DNA_glyco"/>
    <property type="match status" value="1"/>
</dbReference>
<proteinExistence type="inferred from homology"/>
<dbReference type="RefSeq" id="WP_067235903.1">
    <property type="nucleotide sequence ID" value="NZ_LZMZ01000011.1"/>
</dbReference>
<evidence type="ECO:0000313" key="19">
    <source>
        <dbReference type="Proteomes" id="UP000092508"/>
    </source>
</evidence>
<dbReference type="HAMAP" id="MF_00103">
    <property type="entry name" value="Fapy_DNA_glycosyl"/>
    <property type="match status" value="1"/>
</dbReference>
<dbReference type="OrthoDB" id="9800855at2"/>
<evidence type="ECO:0000256" key="12">
    <source>
        <dbReference type="ARBA" id="ARBA00023268"/>
    </source>
</evidence>
<comment type="catalytic activity">
    <reaction evidence="1 15">
        <text>Hydrolysis of DNA containing ring-opened 7-methylguanine residues, releasing 2,6-diamino-4-hydroxy-5-(N-methyl)formamidopyrimidine.</text>
        <dbReference type="EC" id="3.2.2.23"/>
    </reaction>
</comment>
<dbReference type="Gene3D" id="1.10.8.50">
    <property type="match status" value="1"/>
</dbReference>
<feature type="domain" description="Formamidopyrimidine-DNA glycosylase catalytic" evidence="17">
    <location>
        <begin position="2"/>
        <end position="126"/>
    </location>
</feature>
<dbReference type="EC" id="3.2.2.23" evidence="15"/>
<dbReference type="NCBIfam" id="NF002211">
    <property type="entry name" value="PRK01103.1"/>
    <property type="match status" value="1"/>
</dbReference>
<protein>
    <recommendedName>
        <fullName evidence="15">Formamidopyrimidine-DNA glycosylase</fullName>
        <shortName evidence="15">Fapy-DNA glycosylase</shortName>
        <ecNumber evidence="15">3.2.2.23</ecNumber>
    </recommendedName>
    <alternativeName>
        <fullName evidence="15">DNA-(apurinic or apyrimidinic site) lyase MutM</fullName>
        <shortName evidence="15">AP lyase MutM</shortName>
        <ecNumber evidence="15">4.2.99.18</ecNumber>
    </alternativeName>
</protein>
<dbReference type="Pfam" id="PF06827">
    <property type="entry name" value="zf-FPG_IleRS"/>
    <property type="match status" value="1"/>
</dbReference>
<feature type="active site" description="Schiff-base intermediate with DNA" evidence="15">
    <location>
        <position position="2"/>
    </location>
</feature>
<dbReference type="InterPro" id="IPR010663">
    <property type="entry name" value="Znf_FPG/IleRS"/>
</dbReference>
<dbReference type="EC" id="4.2.99.18" evidence="15"/>
<keyword evidence="13 15" id="KW-0326">Glycosidase</keyword>
<accession>A0A1B8QDN9</accession>
<comment type="catalytic activity">
    <reaction evidence="14 15">
        <text>2'-deoxyribonucleotide-(2'-deoxyribose 5'-phosphate)-2'-deoxyribonucleotide-DNA = a 3'-end 2'-deoxyribonucleotide-(2,3-dehydro-2,3-deoxyribose 5'-phosphate)-DNA + a 5'-end 5'-phospho-2'-deoxyribonucleoside-DNA + H(+)</text>
        <dbReference type="Rhea" id="RHEA:66592"/>
        <dbReference type="Rhea" id="RHEA-COMP:13180"/>
        <dbReference type="Rhea" id="RHEA-COMP:16897"/>
        <dbReference type="Rhea" id="RHEA-COMP:17067"/>
        <dbReference type="ChEBI" id="CHEBI:15378"/>
        <dbReference type="ChEBI" id="CHEBI:136412"/>
        <dbReference type="ChEBI" id="CHEBI:157695"/>
        <dbReference type="ChEBI" id="CHEBI:167181"/>
        <dbReference type="EC" id="4.2.99.18"/>
    </reaction>
</comment>
<dbReference type="PANTHER" id="PTHR22993:SF9">
    <property type="entry name" value="FORMAMIDOPYRIMIDINE-DNA GLYCOSYLASE"/>
    <property type="match status" value="1"/>
</dbReference>
<dbReference type="Gene3D" id="3.20.190.10">
    <property type="entry name" value="MutM-like, N-terminal"/>
    <property type="match status" value="1"/>
</dbReference>
<dbReference type="Pfam" id="PF06831">
    <property type="entry name" value="H2TH"/>
    <property type="match status" value="1"/>
</dbReference>
<evidence type="ECO:0000256" key="3">
    <source>
        <dbReference type="ARBA" id="ARBA00011245"/>
    </source>
</evidence>
<keyword evidence="5 15" id="KW-0227">DNA damage</keyword>
<dbReference type="InterPro" id="IPR020629">
    <property type="entry name" value="FPG_Glyclase"/>
</dbReference>
<dbReference type="FunFam" id="1.10.8.50:FF:000003">
    <property type="entry name" value="Formamidopyrimidine-DNA glycosylase"/>
    <property type="match status" value="1"/>
</dbReference>
<keyword evidence="11 15" id="KW-0456">Lyase</keyword>
<dbReference type="SUPFAM" id="SSF57716">
    <property type="entry name" value="Glucocorticoid receptor-like (DNA-binding domain)"/>
    <property type="match status" value="1"/>
</dbReference>
<dbReference type="GO" id="GO:0006284">
    <property type="term" value="P:base-excision repair"/>
    <property type="evidence" value="ECO:0007669"/>
    <property type="project" value="InterPro"/>
</dbReference>
<evidence type="ECO:0000259" key="17">
    <source>
        <dbReference type="PROSITE" id="PS51068"/>
    </source>
</evidence>
<dbReference type="STRING" id="34059.A9308_05625"/>